<dbReference type="OrthoDB" id="286301at2759"/>
<feature type="signal peptide" evidence="2">
    <location>
        <begin position="1"/>
        <end position="22"/>
    </location>
</feature>
<organism evidence="4 5">
    <name type="scientific">Coprinopsis marcescibilis</name>
    <name type="common">Agaric fungus</name>
    <name type="synonym">Psathyrella marcescibilis</name>
    <dbReference type="NCBI Taxonomy" id="230819"/>
    <lineage>
        <taxon>Eukaryota</taxon>
        <taxon>Fungi</taxon>
        <taxon>Dikarya</taxon>
        <taxon>Basidiomycota</taxon>
        <taxon>Agaricomycotina</taxon>
        <taxon>Agaricomycetes</taxon>
        <taxon>Agaricomycetidae</taxon>
        <taxon>Agaricales</taxon>
        <taxon>Agaricineae</taxon>
        <taxon>Psathyrellaceae</taxon>
        <taxon>Coprinopsis</taxon>
    </lineage>
</organism>
<evidence type="ECO:0000256" key="1">
    <source>
        <dbReference type="SAM" id="MobiDB-lite"/>
    </source>
</evidence>
<name>A0A5C3KJ29_COPMA</name>
<keyword evidence="2" id="KW-0732">Signal</keyword>
<accession>A0A5C3KJ29</accession>
<protein>
    <submittedName>
        <fullName evidence="4">FAS1 domain-containing protein</fullName>
    </submittedName>
</protein>
<dbReference type="PROSITE" id="PS50213">
    <property type="entry name" value="FAS1"/>
    <property type="match status" value="2"/>
</dbReference>
<dbReference type="InterPro" id="IPR036378">
    <property type="entry name" value="FAS1_dom_sf"/>
</dbReference>
<dbReference type="InterPro" id="IPR050904">
    <property type="entry name" value="Adhesion/Biosynth-related"/>
</dbReference>
<dbReference type="Gene3D" id="2.30.180.10">
    <property type="entry name" value="FAS1 domain"/>
    <property type="match status" value="2"/>
</dbReference>
<dbReference type="InterPro" id="IPR000782">
    <property type="entry name" value="FAS1_domain"/>
</dbReference>
<sequence length="378" mass="38032">MVQHLQSLLLILAVSAPLLASSQTLTEVLSSRDDLSTLRTLVGQFPGLLDGVASAGGTILAPSNQAFANFLRAAGVDSPASLPTDTVRSLLTYHVLPQALDGETLSAPGGAVAETALASGAFANLGGGPNVLFASAYGSVGLDEEASGLKIYSGVGAPANVTTGDIVFNNGFVHVISSVLNLPQTPSQTAETAALTILLSALEQTNLTSTVDSTPRLTVFAPSDEAFSASGIDLSALSVQQLGEVLQYHTIVGDLVGYSTELEDGQEYKTLAGPAVRVHKRGGQLFVNDVAVALGNVITTNGVAHVLSGILLPSAPGAPSGPSSGTPTSGSSSTGISPSGGSIQTSQTSGAEAVSTQSTFYLPVLASVIMTSTLLSLA</sequence>
<feature type="chain" id="PRO_5023090453" evidence="2">
    <location>
        <begin position="23"/>
        <end position="378"/>
    </location>
</feature>
<dbReference type="SMART" id="SM00554">
    <property type="entry name" value="FAS1"/>
    <property type="match status" value="2"/>
</dbReference>
<feature type="domain" description="FAS1" evidence="3">
    <location>
        <begin position="22"/>
        <end position="180"/>
    </location>
</feature>
<feature type="region of interest" description="Disordered" evidence="1">
    <location>
        <begin position="317"/>
        <end position="349"/>
    </location>
</feature>
<dbReference type="EMBL" id="ML210322">
    <property type="protein sequence ID" value="TFK19853.1"/>
    <property type="molecule type" value="Genomic_DNA"/>
</dbReference>
<dbReference type="AlphaFoldDB" id="A0A5C3KJ29"/>
<dbReference type="Proteomes" id="UP000307440">
    <property type="component" value="Unassembled WGS sequence"/>
</dbReference>
<reference evidence="4 5" key="1">
    <citation type="journal article" date="2019" name="Nat. Ecol. Evol.">
        <title>Megaphylogeny resolves global patterns of mushroom evolution.</title>
        <authorList>
            <person name="Varga T."/>
            <person name="Krizsan K."/>
            <person name="Foldi C."/>
            <person name="Dima B."/>
            <person name="Sanchez-Garcia M."/>
            <person name="Sanchez-Ramirez S."/>
            <person name="Szollosi G.J."/>
            <person name="Szarkandi J.G."/>
            <person name="Papp V."/>
            <person name="Albert L."/>
            <person name="Andreopoulos W."/>
            <person name="Angelini C."/>
            <person name="Antonin V."/>
            <person name="Barry K.W."/>
            <person name="Bougher N.L."/>
            <person name="Buchanan P."/>
            <person name="Buyck B."/>
            <person name="Bense V."/>
            <person name="Catcheside P."/>
            <person name="Chovatia M."/>
            <person name="Cooper J."/>
            <person name="Damon W."/>
            <person name="Desjardin D."/>
            <person name="Finy P."/>
            <person name="Geml J."/>
            <person name="Haridas S."/>
            <person name="Hughes K."/>
            <person name="Justo A."/>
            <person name="Karasinski D."/>
            <person name="Kautmanova I."/>
            <person name="Kiss B."/>
            <person name="Kocsube S."/>
            <person name="Kotiranta H."/>
            <person name="LaButti K.M."/>
            <person name="Lechner B.E."/>
            <person name="Liimatainen K."/>
            <person name="Lipzen A."/>
            <person name="Lukacs Z."/>
            <person name="Mihaltcheva S."/>
            <person name="Morgado L.N."/>
            <person name="Niskanen T."/>
            <person name="Noordeloos M.E."/>
            <person name="Ohm R.A."/>
            <person name="Ortiz-Santana B."/>
            <person name="Ovrebo C."/>
            <person name="Racz N."/>
            <person name="Riley R."/>
            <person name="Savchenko A."/>
            <person name="Shiryaev A."/>
            <person name="Soop K."/>
            <person name="Spirin V."/>
            <person name="Szebenyi C."/>
            <person name="Tomsovsky M."/>
            <person name="Tulloss R.E."/>
            <person name="Uehling J."/>
            <person name="Grigoriev I.V."/>
            <person name="Vagvolgyi C."/>
            <person name="Papp T."/>
            <person name="Martin F.M."/>
            <person name="Miettinen O."/>
            <person name="Hibbett D.S."/>
            <person name="Nagy L.G."/>
        </authorList>
    </citation>
    <scope>NUCLEOTIDE SEQUENCE [LARGE SCALE GENOMIC DNA]</scope>
    <source>
        <strain evidence="4 5">CBS 121175</strain>
    </source>
</reference>
<feature type="domain" description="FAS1" evidence="3">
    <location>
        <begin position="182"/>
        <end position="311"/>
    </location>
</feature>
<proteinExistence type="predicted"/>
<dbReference type="PANTHER" id="PTHR10900:SF77">
    <property type="entry name" value="FI19380P1"/>
    <property type="match status" value="1"/>
</dbReference>
<evidence type="ECO:0000259" key="3">
    <source>
        <dbReference type="PROSITE" id="PS50213"/>
    </source>
</evidence>
<gene>
    <name evidence="4" type="ORF">FA15DRAFT_600754</name>
</gene>
<keyword evidence="5" id="KW-1185">Reference proteome</keyword>
<evidence type="ECO:0000313" key="4">
    <source>
        <dbReference type="EMBL" id="TFK19853.1"/>
    </source>
</evidence>
<dbReference type="GO" id="GO:0005615">
    <property type="term" value="C:extracellular space"/>
    <property type="evidence" value="ECO:0007669"/>
    <property type="project" value="TreeGrafter"/>
</dbReference>
<dbReference type="Pfam" id="PF02469">
    <property type="entry name" value="Fasciclin"/>
    <property type="match status" value="2"/>
</dbReference>
<dbReference type="STRING" id="230819.A0A5C3KJ29"/>
<evidence type="ECO:0000313" key="5">
    <source>
        <dbReference type="Proteomes" id="UP000307440"/>
    </source>
</evidence>
<dbReference type="SUPFAM" id="SSF82153">
    <property type="entry name" value="FAS1 domain"/>
    <property type="match status" value="2"/>
</dbReference>
<evidence type="ECO:0000256" key="2">
    <source>
        <dbReference type="SAM" id="SignalP"/>
    </source>
</evidence>
<dbReference type="PANTHER" id="PTHR10900">
    <property type="entry name" value="PERIOSTIN-RELATED"/>
    <property type="match status" value="1"/>
</dbReference>